<gene>
    <name evidence="2" type="ORF">F5891DRAFT_1200401</name>
</gene>
<evidence type="ECO:0000313" key="2">
    <source>
        <dbReference type="EMBL" id="KAG1886898.1"/>
    </source>
</evidence>
<sequence length="133" mass="14654">MDAGPLVPLSLPLLPETKNWSAEIQAAYESVRCTYNHAIRVLRADGADPTRIAFHVDAILSNAIPILQALVPDIDSDDNLESLPIEWLANIATQLGRAVTNLEHLGTTVNEQEEHNIDKPELRTPGNEDDLKK</sequence>
<dbReference type="Proteomes" id="UP001195769">
    <property type="component" value="Unassembled WGS sequence"/>
</dbReference>
<evidence type="ECO:0000313" key="3">
    <source>
        <dbReference type="Proteomes" id="UP001195769"/>
    </source>
</evidence>
<dbReference type="GeneID" id="64663120"/>
<accession>A0AAD4HC49</accession>
<dbReference type="EMBL" id="JABBWK010000235">
    <property type="protein sequence ID" value="KAG1886898.1"/>
    <property type="molecule type" value="Genomic_DNA"/>
</dbReference>
<feature type="region of interest" description="Disordered" evidence="1">
    <location>
        <begin position="111"/>
        <end position="133"/>
    </location>
</feature>
<evidence type="ECO:0000256" key="1">
    <source>
        <dbReference type="SAM" id="MobiDB-lite"/>
    </source>
</evidence>
<proteinExistence type="predicted"/>
<protein>
    <submittedName>
        <fullName evidence="2">Uncharacterized protein</fullName>
    </submittedName>
</protein>
<reference evidence="2" key="1">
    <citation type="journal article" date="2020" name="New Phytol.">
        <title>Comparative genomics reveals dynamic genome evolution in host specialist ectomycorrhizal fungi.</title>
        <authorList>
            <person name="Lofgren L.A."/>
            <person name="Nguyen N.H."/>
            <person name="Vilgalys R."/>
            <person name="Ruytinx J."/>
            <person name="Liao H.L."/>
            <person name="Branco S."/>
            <person name="Kuo A."/>
            <person name="LaButti K."/>
            <person name="Lipzen A."/>
            <person name="Andreopoulos W."/>
            <person name="Pangilinan J."/>
            <person name="Riley R."/>
            <person name="Hundley H."/>
            <person name="Na H."/>
            <person name="Barry K."/>
            <person name="Grigoriev I.V."/>
            <person name="Stajich J.E."/>
            <person name="Kennedy P.G."/>
        </authorList>
    </citation>
    <scope>NUCLEOTIDE SEQUENCE</scope>
    <source>
        <strain evidence="2">FC203</strain>
    </source>
</reference>
<organism evidence="2 3">
    <name type="scientific">Suillus fuscotomentosus</name>
    <dbReference type="NCBI Taxonomy" id="1912939"/>
    <lineage>
        <taxon>Eukaryota</taxon>
        <taxon>Fungi</taxon>
        <taxon>Dikarya</taxon>
        <taxon>Basidiomycota</taxon>
        <taxon>Agaricomycotina</taxon>
        <taxon>Agaricomycetes</taxon>
        <taxon>Agaricomycetidae</taxon>
        <taxon>Boletales</taxon>
        <taxon>Suillineae</taxon>
        <taxon>Suillaceae</taxon>
        <taxon>Suillus</taxon>
    </lineage>
</organism>
<name>A0AAD4HC49_9AGAM</name>
<keyword evidence="3" id="KW-1185">Reference proteome</keyword>
<comment type="caution">
    <text evidence="2">The sequence shown here is derived from an EMBL/GenBank/DDBJ whole genome shotgun (WGS) entry which is preliminary data.</text>
</comment>
<feature type="compositionally biased region" description="Basic and acidic residues" evidence="1">
    <location>
        <begin position="112"/>
        <end position="122"/>
    </location>
</feature>
<dbReference type="RefSeq" id="XP_041216739.1">
    <property type="nucleotide sequence ID" value="XM_041368822.1"/>
</dbReference>
<dbReference type="AlphaFoldDB" id="A0AAD4HC49"/>